<dbReference type="InterPro" id="IPR005180">
    <property type="entry name" value="DUF302"/>
</dbReference>
<dbReference type="Gene3D" id="3.20.80.10">
    <property type="entry name" value="Regulatory factor, effector binding domain"/>
    <property type="match status" value="1"/>
</dbReference>
<dbReference type="Pfam" id="PF06445">
    <property type="entry name" value="GyrI-like"/>
    <property type="match status" value="1"/>
</dbReference>
<dbReference type="Gene3D" id="3.30.310.70">
    <property type="entry name" value="TT1751-like domain"/>
    <property type="match status" value="1"/>
</dbReference>
<organism evidence="3 4">
    <name type="scientific">Nocardia cyriacigeorgica</name>
    <dbReference type="NCBI Taxonomy" id="135487"/>
    <lineage>
        <taxon>Bacteria</taxon>
        <taxon>Bacillati</taxon>
        <taxon>Actinomycetota</taxon>
        <taxon>Actinomycetes</taxon>
        <taxon>Mycobacteriales</taxon>
        <taxon>Nocardiaceae</taxon>
        <taxon>Nocardia</taxon>
    </lineage>
</organism>
<dbReference type="CDD" id="cd14797">
    <property type="entry name" value="DUF302"/>
    <property type="match status" value="1"/>
</dbReference>
<dbReference type="Proteomes" id="UP000471166">
    <property type="component" value="Unassembled WGS sequence"/>
</dbReference>
<accession>A0A6P1CJH0</accession>
<protein>
    <submittedName>
        <fullName evidence="3">DUF302 domain-containing protein</fullName>
    </submittedName>
</protein>
<evidence type="ECO:0000313" key="3">
    <source>
        <dbReference type="EMBL" id="NEW32749.1"/>
    </source>
</evidence>
<dbReference type="InterPro" id="IPR035923">
    <property type="entry name" value="TT1751-like_sf"/>
</dbReference>
<feature type="compositionally biased region" description="Basic and acidic residues" evidence="1">
    <location>
        <begin position="20"/>
        <end position="32"/>
    </location>
</feature>
<dbReference type="InterPro" id="IPR029442">
    <property type="entry name" value="GyrI-like"/>
</dbReference>
<dbReference type="PANTHER" id="PTHR38342">
    <property type="entry name" value="SLR5037 PROTEIN"/>
    <property type="match status" value="1"/>
</dbReference>
<proteinExistence type="predicted"/>
<evidence type="ECO:0000256" key="1">
    <source>
        <dbReference type="SAM" id="MobiDB-lite"/>
    </source>
</evidence>
<dbReference type="SMART" id="SM00871">
    <property type="entry name" value="AraC_E_bind"/>
    <property type="match status" value="1"/>
</dbReference>
<dbReference type="InterPro" id="IPR010499">
    <property type="entry name" value="AraC_E-bd"/>
</dbReference>
<dbReference type="RefSeq" id="WP_081505412.1">
    <property type="nucleotide sequence ID" value="NZ_AP026975.1"/>
</dbReference>
<dbReference type="EMBL" id="JAAGVB010000011">
    <property type="protein sequence ID" value="NEW32749.1"/>
    <property type="molecule type" value="Genomic_DNA"/>
</dbReference>
<evidence type="ECO:0000259" key="2">
    <source>
        <dbReference type="SMART" id="SM00871"/>
    </source>
</evidence>
<name>A0A6P1CJH0_9NOCA</name>
<reference evidence="3 4" key="1">
    <citation type="submission" date="2020-01" db="EMBL/GenBank/DDBJ databases">
        <title>Genetics and antimicrobial susceptibilities of Nocardia species isolated from the soil; a comparison with species isolated from humans.</title>
        <authorList>
            <person name="Carrasco G."/>
            <person name="Monzon S."/>
            <person name="Sansegundo M."/>
            <person name="Garcia E."/>
            <person name="Garrido N."/>
            <person name="Medina M.J."/>
            <person name="Villalon P."/>
            <person name="Ramirez-Arocha A.C."/>
            <person name="Jimenez P."/>
            <person name="Cuesta I."/>
            <person name="Valdezate S."/>
        </authorList>
    </citation>
    <scope>NUCLEOTIDE SEQUENCE [LARGE SCALE GENOMIC DNA]</scope>
    <source>
        <strain evidence="3 4">CNM20110626</strain>
    </source>
</reference>
<feature type="region of interest" description="Disordered" evidence="1">
    <location>
        <begin position="1"/>
        <end position="32"/>
    </location>
</feature>
<feature type="domain" description="AraC effector-binding" evidence="2">
    <location>
        <begin position="35"/>
        <end position="188"/>
    </location>
</feature>
<dbReference type="PANTHER" id="PTHR38342:SF1">
    <property type="entry name" value="SLR5037 PROTEIN"/>
    <property type="match status" value="1"/>
</dbReference>
<evidence type="ECO:0000313" key="4">
    <source>
        <dbReference type="Proteomes" id="UP000471166"/>
    </source>
</evidence>
<gene>
    <name evidence="3" type="ORF">GV791_09265</name>
</gene>
<dbReference type="SUPFAM" id="SSF55136">
    <property type="entry name" value="Probable bacterial effector-binding domain"/>
    <property type="match status" value="1"/>
</dbReference>
<dbReference type="InterPro" id="IPR011256">
    <property type="entry name" value="Reg_factor_effector_dom_sf"/>
</dbReference>
<dbReference type="SUPFAM" id="SSF103247">
    <property type="entry name" value="TT1751-like"/>
    <property type="match status" value="1"/>
</dbReference>
<sequence length="336" mass="36052">MANSIERASGRSGSPPLKSNESRASPDREGRPMHYPVMVAEMEPETVLQLHRTVRADHAGDDIGNGMQTLFQLTADTGFSPAGPPSTTYHGDFAPGRTTEVDFCLPVAARRNSNLDQLTIRSTEAGLVVRTVHRGDYQTITHAYRALDDWLRVSRFRPIGPPTEVYLVAPDEAVAARDLVTEIRIPVVPTDLSVDVQSTVDQAVTVVREALIDEGFVVLAEIDVSATLRAETGRAVEDCSILGACHPTLAAHALEVDPPIGAHLLCNLVVRATDEGAIIEATDPRTQMNQPHSSDMDAIAMKLRAELAAAIATVADRSPRLHARASAPAAGPGQEQ</sequence>
<comment type="caution">
    <text evidence="3">The sequence shown here is derived from an EMBL/GenBank/DDBJ whole genome shotgun (WGS) entry which is preliminary data.</text>
</comment>
<dbReference type="Pfam" id="PF03625">
    <property type="entry name" value="DUF302"/>
    <property type="match status" value="1"/>
</dbReference>
<dbReference type="AlphaFoldDB" id="A0A6P1CJH0"/>